<dbReference type="OMA" id="ELYHGSH"/>
<dbReference type="Proteomes" id="UP000002499">
    <property type="component" value="Unassembled WGS sequence"/>
</dbReference>
<name>E9EIM9_METAQ</name>
<dbReference type="OrthoDB" id="5068804at2759"/>
<dbReference type="eggNOG" id="ENOG502T38J">
    <property type="taxonomic scope" value="Eukaryota"/>
</dbReference>
<reference evidence="1 2" key="1">
    <citation type="journal article" date="2011" name="PLoS Genet.">
        <title>Genome sequencing and comparative transcriptomics of the model entomopathogenic fungi Metarhizium anisopliae and M. acridum.</title>
        <authorList>
            <person name="Gao Q."/>
            <person name="Jin K."/>
            <person name="Ying S.H."/>
            <person name="Zhang Y."/>
            <person name="Xiao G."/>
            <person name="Shang Y."/>
            <person name="Duan Z."/>
            <person name="Hu X."/>
            <person name="Xie X.Q."/>
            <person name="Zhou G."/>
            <person name="Peng G."/>
            <person name="Luo Z."/>
            <person name="Huang W."/>
            <person name="Wang B."/>
            <person name="Fang W."/>
            <person name="Wang S."/>
            <person name="Zhong Y."/>
            <person name="Ma L.J."/>
            <person name="St Leger R.J."/>
            <person name="Zhao G.P."/>
            <person name="Pei Y."/>
            <person name="Feng M.G."/>
            <person name="Xia Y."/>
            <person name="Wang C."/>
        </authorList>
    </citation>
    <scope>NUCLEOTIDE SEQUENCE [LARGE SCALE GENOMIC DNA]</scope>
    <source>
        <strain evidence="1 2">CQMa 102</strain>
    </source>
</reference>
<dbReference type="EMBL" id="GL698646">
    <property type="protein sequence ID" value="EFY84233.1"/>
    <property type="molecule type" value="Genomic_DNA"/>
</dbReference>
<protein>
    <submittedName>
        <fullName evidence="1">Uncharacterized protein</fullName>
    </submittedName>
</protein>
<accession>E9EIM9</accession>
<evidence type="ECO:0000313" key="2">
    <source>
        <dbReference type="Proteomes" id="UP000002499"/>
    </source>
</evidence>
<dbReference type="AlphaFoldDB" id="E9EIM9"/>
<sequence>MASSISTSNPVKFFEEHGYFYDEDPTIGNLVTQLETRGIAESREGLHAAIPILLANSNVRPILEPYLSRPDVRLCITLGDDPDHPFVFSLDAGQKDFIILHMWSPGSEAELYHGSHLNPPGLPRLKAARASNGLLEPASAVLKKRNYSPVAIEMKHGGV</sequence>
<dbReference type="InParanoid" id="E9EIM9"/>
<evidence type="ECO:0000313" key="1">
    <source>
        <dbReference type="EMBL" id="EFY84233.1"/>
    </source>
</evidence>
<keyword evidence="2" id="KW-1185">Reference proteome</keyword>
<organism evidence="2">
    <name type="scientific">Metarhizium acridum (strain CQMa 102)</name>
    <dbReference type="NCBI Taxonomy" id="655827"/>
    <lineage>
        <taxon>Eukaryota</taxon>
        <taxon>Fungi</taxon>
        <taxon>Dikarya</taxon>
        <taxon>Ascomycota</taxon>
        <taxon>Pezizomycotina</taxon>
        <taxon>Sordariomycetes</taxon>
        <taxon>Hypocreomycetidae</taxon>
        <taxon>Hypocreales</taxon>
        <taxon>Clavicipitaceae</taxon>
        <taxon>Metarhizium</taxon>
    </lineage>
</organism>
<proteinExistence type="predicted"/>
<dbReference type="HOGENOM" id="CLU_089357_2_1_1"/>
<gene>
    <name evidence="1" type="ORF">MAC_09727</name>
</gene>